<organism evidence="1">
    <name type="scientific">Listeria monocytogenes</name>
    <dbReference type="NCBI Taxonomy" id="1639"/>
    <lineage>
        <taxon>Bacteria</taxon>
        <taxon>Bacillati</taxon>
        <taxon>Bacillota</taxon>
        <taxon>Bacilli</taxon>
        <taxon>Bacillales</taxon>
        <taxon>Listeriaceae</taxon>
        <taxon>Listeria</taxon>
    </lineage>
</organism>
<protein>
    <submittedName>
        <fullName evidence="1">Uncharacterized protein</fullName>
    </submittedName>
</protein>
<evidence type="ECO:0000313" key="1">
    <source>
        <dbReference type="EMBL" id="EDA5175452.1"/>
    </source>
</evidence>
<dbReference type="AlphaFoldDB" id="A0A5M2ILM1"/>
<dbReference type="EMBL" id="AALKIT010000011">
    <property type="protein sequence ID" value="EDA5175452.1"/>
    <property type="molecule type" value="Genomic_DNA"/>
</dbReference>
<sequence>ETVTMWLLERDGKRANNRELQDFLEEHGQELNPLLYTNLSGEELERKVNDSWKEGVNYLNGQKVSGFSGGVLKSSAYVASVKDAMDGAGLTEMTLSLGFGIAAARNKTIMVKKVKKPEVGKISERISDSKTVQKNIELSKKVRGTKGNVDDISWSLNKNGANINGRYYSGHALERMAPDTPVVRAALNTRAQEIAKNKGLVPGTKDYYDFVKNYIQPRNIPPSVVEDAISNGVKTPGNQINTWKYETNDVIVIKNNSGDVITVIPK</sequence>
<gene>
    <name evidence="1" type="ORF">F9L13_11725</name>
</gene>
<name>A0A5M2ILM1_LISMN</name>
<feature type="non-terminal residue" evidence="1">
    <location>
        <position position="1"/>
    </location>
</feature>
<comment type="caution">
    <text evidence="1">The sequence shown here is derived from an EMBL/GenBank/DDBJ whole genome shotgun (WGS) entry which is preliminary data.</text>
</comment>
<reference evidence="1" key="1">
    <citation type="submission" date="2019-10" db="EMBL/GenBank/DDBJ databases">
        <authorList>
            <consortium name="PulseNet: The National Subtyping Network for Foodborne Disease Surveillance"/>
            <person name="Tarr C.L."/>
            <person name="Trees E."/>
            <person name="Katz L.S."/>
            <person name="Carleton-Romer H.A."/>
            <person name="Stroika S."/>
            <person name="Kucerova Z."/>
            <person name="Roache K.F."/>
            <person name="Sabol A.L."/>
            <person name="Besser J."/>
            <person name="Gerner-Smidt P."/>
        </authorList>
    </citation>
    <scope>NUCLEOTIDE SEQUENCE</scope>
    <source>
        <strain evidence="1">PNUSAL005845</strain>
    </source>
</reference>
<proteinExistence type="predicted"/>
<accession>A0A5M2ILM1</accession>